<feature type="compositionally biased region" description="Polar residues" evidence="5">
    <location>
        <begin position="520"/>
        <end position="535"/>
    </location>
</feature>
<dbReference type="STRING" id="2512241.A0A553IDD0"/>
<evidence type="ECO:0000256" key="2">
    <source>
        <dbReference type="ARBA" id="ARBA00022448"/>
    </source>
</evidence>
<feature type="coiled-coil region" evidence="4">
    <location>
        <begin position="1185"/>
        <end position="1226"/>
    </location>
</feature>
<feature type="region of interest" description="Disordered" evidence="5">
    <location>
        <begin position="517"/>
        <end position="681"/>
    </location>
</feature>
<dbReference type="InterPro" id="IPR015943">
    <property type="entry name" value="WD40/YVTN_repeat-like_dom_sf"/>
</dbReference>
<dbReference type="EMBL" id="VFLP01000003">
    <property type="protein sequence ID" value="TRX98206.1"/>
    <property type="molecule type" value="Genomic_DNA"/>
</dbReference>
<evidence type="ECO:0000256" key="4">
    <source>
        <dbReference type="SAM" id="Coils"/>
    </source>
</evidence>
<dbReference type="OrthoDB" id="248320at2759"/>
<dbReference type="Pfam" id="PF16755">
    <property type="entry name" value="Beta-prop_NUP159_NUP214"/>
    <property type="match status" value="1"/>
</dbReference>
<evidence type="ECO:0000256" key="5">
    <source>
        <dbReference type="SAM" id="MobiDB-lite"/>
    </source>
</evidence>
<dbReference type="GO" id="GO:0006606">
    <property type="term" value="P:protein import into nucleus"/>
    <property type="evidence" value="ECO:0007669"/>
    <property type="project" value="TreeGrafter"/>
</dbReference>
<protein>
    <recommendedName>
        <fullName evidence="6">Nucleoporin Nup159/Nup146 N-terminal domain-containing protein</fullName>
    </recommendedName>
</protein>
<feature type="domain" description="Nucleoporin Nup159/Nup146 N-terminal" evidence="6">
    <location>
        <begin position="120"/>
        <end position="492"/>
    </location>
</feature>
<feature type="compositionally biased region" description="Basic and acidic residues" evidence="5">
    <location>
        <begin position="899"/>
        <end position="910"/>
    </location>
</feature>
<proteinExistence type="predicted"/>
<dbReference type="GO" id="GO:0005643">
    <property type="term" value="C:nuclear pore"/>
    <property type="evidence" value="ECO:0007669"/>
    <property type="project" value="TreeGrafter"/>
</dbReference>
<evidence type="ECO:0000259" key="6">
    <source>
        <dbReference type="Pfam" id="PF16755"/>
    </source>
</evidence>
<dbReference type="GO" id="GO:0017056">
    <property type="term" value="F:structural constituent of nuclear pore"/>
    <property type="evidence" value="ECO:0007669"/>
    <property type="project" value="TreeGrafter"/>
</dbReference>
<feature type="compositionally biased region" description="Low complexity" evidence="5">
    <location>
        <begin position="585"/>
        <end position="606"/>
    </location>
</feature>
<dbReference type="InterPro" id="IPR026054">
    <property type="entry name" value="Nucleoporin"/>
</dbReference>
<feature type="compositionally biased region" description="Polar residues" evidence="5">
    <location>
        <begin position="876"/>
        <end position="887"/>
    </location>
</feature>
<evidence type="ECO:0000313" key="8">
    <source>
        <dbReference type="Proteomes" id="UP000319160"/>
    </source>
</evidence>
<dbReference type="GO" id="GO:0008139">
    <property type="term" value="F:nuclear localization sequence binding"/>
    <property type="evidence" value="ECO:0007669"/>
    <property type="project" value="TreeGrafter"/>
</dbReference>
<keyword evidence="4" id="KW-0175">Coiled coil</keyword>
<keyword evidence="3" id="KW-0539">Nucleus</keyword>
<feature type="region of interest" description="Disordered" evidence="5">
    <location>
        <begin position="1461"/>
        <end position="1494"/>
    </location>
</feature>
<feature type="compositionally biased region" description="Polar residues" evidence="5">
    <location>
        <begin position="615"/>
        <end position="652"/>
    </location>
</feature>
<organism evidence="7 8">
    <name type="scientific">Xylaria flabelliformis</name>
    <dbReference type="NCBI Taxonomy" id="2512241"/>
    <lineage>
        <taxon>Eukaryota</taxon>
        <taxon>Fungi</taxon>
        <taxon>Dikarya</taxon>
        <taxon>Ascomycota</taxon>
        <taxon>Pezizomycotina</taxon>
        <taxon>Sordariomycetes</taxon>
        <taxon>Xylariomycetidae</taxon>
        <taxon>Xylariales</taxon>
        <taxon>Xylariaceae</taxon>
        <taxon>Xylaria</taxon>
    </lineage>
</organism>
<dbReference type="InterPro" id="IPR039462">
    <property type="entry name" value="Nup159/Nup146_N"/>
</dbReference>
<sequence>MLLPSAKRHATSGYQQLLRTRPLVFSRHRCIALAYRANPIDIVQLCSNIATPTTTVPIAAIARVDNQHPPISMAFNSFANAGAGSVQGPALPEVQTEGLGFLSLAGDAKLRLSTPWSPPPAPNASLMSIASRRGLVAAAGPDAVVVASTDAVRKAFEATKDGESEVRPFTPQLKLPLPIRISQLAFSADETYLILSAEQGGGLAVYDVNALQQGKTQSAFEIPTNGESLRALVPNPLPEKAELCAVVTNGGKLLMANLKERNFVSKGSSQILKEQVSCVSWSTRGKQLVAGLGDGTLCQLTPEGDVKAEVPRPPELDSNYYVSTVVWLENNLFLVFHVSTSNGPQTKCHMITRQGQAIQFQGLNDPVDPYTAEKVPHHTALRLKDFPPNLQDLLIFSSSAVPDIGLLARSKSPLGPNGAVDVFTNIELADDSKRATLPMGEDIESLETPAAIGVSLDLSSKDKVYKPIPTDERDESPGPLPGYWVLNEQGILSVWWVVYSESIREGTTYPGLAAVETSHSEPASTPAPQTTQSTLFGASTSSPFGTSTSSPFGSAPASTAPAFGGPSALGAKSSPWGSAPTTTQGTSGATFGSTPSFGSSGAAGASRPVFGTPSFGMNNTTSATPSFGQSTGLGATTSPWGSKGASTSTPAFGQSGFPSASSGTPSPFGSTTTSNTAGGKPFSSFASQGGFAALGSNASADKPGIFGSTNSSITNAAIKSDTNTSFPPSSSKPDGGAGNPFGSQPFKLTSNFKPDTDIGDSGVKISTGEEKSLFGGGFTSSINEAAKSSNNIFGGGQTLFGQSTTNTNAESTTPTTTPAPNKFFSQAPSGTTSGGLFSFPSASSGGLFGKIPGKASIIEPSQPPKLAPTDAPLPPESTSKATYPLGNSSSSSISTTDNVDVKTAESKVEDLPLPPDSPTTNTKPKETTVPIKNITQSSAAPLPPDPVKNKAAYRTPLPPLPGDSAKPKALSDVPLPPDPIKNKKAYANKLPPLPGTVTETKAAGDAPLPPDPVKQPKAYENKLSALPIAKQPSVIAGPGFKFPTNLPPVSDSDDDDLEDEATEAASEGSGVDVAKDLSPSSTGANRTPGVTPQGSFDGGLGGDYSTISRPEPERRSLFLSQNQPLLPKPNPISPRSPSPVRGAVPPRMMSNEPARSFSAPGMASQILVASRRQPQSRLNGSIAGRDAALENVVMEQQRKAKAKKEAEEAQLLVDEEDDAVQRLLRTEVEPTLELDEFIAHSGVVPPAGDSVPAQVEAVYRDINSMIDTLGLNARSLKAWTEGHRKFSSDDHSKQDFASSDDWTLGDIEQLTYIIDQVLGEALDEARVADVEEKVAQVQDLQRELARDCNKQADIRRIIASRLDPEQTAAYQALPLSAEQVAQQSDLRRQLSHFQTLLAKAEENLTLLKAKIVSINSVTGRGGPVPTIEAIVRTITKMTTMIEKQSSNVDVLENQMRKIRLSSVGPSGSREGSPFTTPNPKRTFGSSIFSPDRSIRETTPMRGSLMRHSLSGSVSGIGGDLFRTPPRKKLNGFVDVEKKALKEKRERRAAVLGKLRNSIQDKGPVVIALDDIA</sequence>
<comment type="subcellular location">
    <subcellularLocation>
        <location evidence="1">Nucleus</location>
    </subcellularLocation>
</comment>
<evidence type="ECO:0000256" key="3">
    <source>
        <dbReference type="ARBA" id="ARBA00023242"/>
    </source>
</evidence>
<feature type="compositionally biased region" description="Polar residues" evidence="5">
    <location>
        <begin position="1473"/>
        <end position="1488"/>
    </location>
</feature>
<evidence type="ECO:0000313" key="7">
    <source>
        <dbReference type="EMBL" id="TRX98206.1"/>
    </source>
</evidence>
<keyword evidence="2" id="KW-0813">Transport</keyword>
<keyword evidence="8" id="KW-1185">Reference proteome</keyword>
<feature type="compositionally biased region" description="Acidic residues" evidence="5">
    <location>
        <begin position="1051"/>
        <end position="1062"/>
    </location>
</feature>
<dbReference type="FunFam" id="2.130.10.10:FF:000645">
    <property type="entry name" value="Putative nuclear pore complex subunit Nup159"/>
    <property type="match status" value="1"/>
</dbReference>
<feature type="compositionally biased region" description="Low complexity" evidence="5">
    <location>
        <begin position="536"/>
        <end position="568"/>
    </location>
</feature>
<feature type="region of interest" description="Disordered" evidence="5">
    <location>
        <begin position="719"/>
        <end position="751"/>
    </location>
</feature>
<comment type="caution">
    <text evidence="7">The sequence shown here is derived from an EMBL/GenBank/DDBJ whole genome shotgun (WGS) entry which is preliminary data.</text>
</comment>
<feature type="compositionally biased region" description="Polar residues" evidence="5">
    <location>
        <begin position="719"/>
        <end position="732"/>
    </location>
</feature>
<accession>A0A553IDD0</accession>
<gene>
    <name evidence="7" type="ORF">FHL15_000851</name>
</gene>
<feature type="compositionally biased region" description="Polar residues" evidence="5">
    <location>
        <begin position="575"/>
        <end position="584"/>
    </location>
</feature>
<feature type="compositionally biased region" description="Pro residues" evidence="5">
    <location>
        <begin position="1126"/>
        <end position="1137"/>
    </location>
</feature>
<feature type="region of interest" description="Disordered" evidence="5">
    <location>
        <begin position="852"/>
        <end position="1019"/>
    </location>
</feature>
<dbReference type="PANTHER" id="PTHR23193:SF23">
    <property type="entry name" value="NUCLEAR PORE COMPLEX PROTEIN NUP153"/>
    <property type="match status" value="1"/>
</dbReference>
<name>A0A553IDD0_9PEZI</name>
<feature type="compositionally biased region" description="Polar residues" evidence="5">
    <location>
        <begin position="1078"/>
        <end position="1094"/>
    </location>
</feature>
<dbReference type="PANTHER" id="PTHR23193">
    <property type="entry name" value="NUCLEAR PORE COMPLEX PROTEIN NUP"/>
    <property type="match status" value="1"/>
</dbReference>
<dbReference type="SUPFAM" id="SSF117289">
    <property type="entry name" value="Nucleoporin domain"/>
    <property type="match status" value="1"/>
</dbReference>
<reference evidence="8" key="1">
    <citation type="submission" date="2019-06" db="EMBL/GenBank/DDBJ databases">
        <title>Draft genome sequence of the griseofulvin-producing fungus Xylaria cubensis strain G536.</title>
        <authorList>
            <person name="Mead M.E."/>
            <person name="Raja H.A."/>
            <person name="Steenwyk J.L."/>
            <person name="Knowles S.L."/>
            <person name="Oberlies N.H."/>
            <person name="Rokas A."/>
        </authorList>
    </citation>
    <scope>NUCLEOTIDE SEQUENCE [LARGE SCALE GENOMIC DNA]</scope>
    <source>
        <strain evidence="8">G536</strain>
    </source>
</reference>
<feature type="compositionally biased region" description="Low complexity" evidence="5">
    <location>
        <begin position="655"/>
        <end position="674"/>
    </location>
</feature>
<dbReference type="GO" id="GO:0006405">
    <property type="term" value="P:RNA export from nucleus"/>
    <property type="evidence" value="ECO:0007669"/>
    <property type="project" value="TreeGrafter"/>
</dbReference>
<evidence type="ECO:0000256" key="1">
    <source>
        <dbReference type="ARBA" id="ARBA00004123"/>
    </source>
</evidence>
<dbReference type="Gene3D" id="2.130.10.10">
    <property type="entry name" value="YVTN repeat-like/Quinoprotein amine dehydrogenase"/>
    <property type="match status" value="1"/>
</dbReference>
<dbReference type="Proteomes" id="UP000319160">
    <property type="component" value="Unassembled WGS sequence"/>
</dbReference>
<feature type="coiled-coil region" evidence="4">
    <location>
        <begin position="1383"/>
        <end position="1410"/>
    </location>
</feature>
<feature type="region of interest" description="Disordered" evidence="5">
    <location>
        <begin position="1034"/>
        <end position="1146"/>
    </location>
</feature>
<feature type="compositionally biased region" description="Pro residues" evidence="5">
    <location>
        <begin position="861"/>
        <end position="875"/>
    </location>
</feature>